<reference evidence="3" key="1">
    <citation type="submission" date="2017-01" db="EMBL/GenBank/DDBJ databases">
        <authorList>
            <person name="Varghese N."/>
            <person name="Submissions S."/>
        </authorList>
    </citation>
    <scope>NUCLEOTIDE SEQUENCE [LARGE SCALE GENOMIC DNA]</scope>
    <source>
        <strain evidence="3">ATCC 700103</strain>
    </source>
</reference>
<dbReference type="InterPro" id="IPR045175">
    <property type="entry name" value="M28_fam"/>
</dbReference>
<evidence type="ECO:0000313" key="3">
    <source>
        <dbReference type="Proteomes" id="UP000185669"/>
    </source>
</evidence>
<dbReference type="STRING" id="56779.SAMN05421834_101150"/>
<sequence>MDKLLYQKTKNYLNYFCEEVKDRSVGSPGNRRATKFFNNTLRELNWQTDIQKFDAFDWENGGAVLKSASEKYEVFVSPYSLGCNLKAELAAASNIKELKNGNFVDEILLLHGDIAKEQLMPKNFVFYNPEEHQQIISLLEKSGVKAVITATDRNAALAGGVYPFPMIEDGDFDIPSVYMTAENGKKLLAQKGKEVLLKSNSKRIAGPGYNVIGIKGKNESQRIVLTAHIDAKKGSPGAIDNATGAAVLLVLAELLRDYDGDKMIELVAFNGEDYYSVPGQMEYIKANQDNFDSIILNINIDGAAYEEGNTAFSTYDLKASLENKVDELIKNYPGIVRGSKWAQGDHSIFLQYGVSAVAISSSWFIDNLETQQITHTKKDNLEIVDNTKIIEIAEALNQFIRKI</sequence>
<keyword evidence="3" id="KW-1185">Reference proteome</keyword>
<dbReference type="AlphaFoldDB" id="A0A1N6PN21"/>
<accession>A0A1N6PN21</accession>
<dbReference type="GO" id="GO:0008235">
    <property type="term" value="F:metalloexopeptidase activity"/>
    <property type="evidence" value="ECO:0007669"/>
    <property type="project" value="InterPro"/>
</dbReference>
<evidence type="ECO:0000313" key="2">
    <source>
        <dbReference type="EMBL" id="SIQ05755.1"/>
    </source>
</evidence>
<dbReference type="PANTHER" id="PTHR12147:SF26">
    <property type="entry name" value="PEPTIDASE M28 DOMAIN-CONTAINING PROTEIN"/>
    <property type="match status" value="1"/>
</dbReference>
<dbReference type="Pfam" id="PF04389">
    <property type="entry name" value="Peptidase_M28"/>
    <property type="match status" value="1"/>
</dbReference>
<dbReference type="PANTHER" id="PTHR12147">
    <property type="entry name" value="METALLOPEPTIDASE M28 FAMILY MEMBER"/>
    <property type="match status" value="1"/>
</dbReference>
<gene>
    <name evidence="2" type="ORF">SAMN05421834_101150</name>
</gene>
<keyword evidence="2" id="KW-0645">Protease</keyword>
<keyword evidence="2" id="KW-0031">Aminopeptidase</keyword>
<feature type="domain" description="Peptidase M28" evidence="1">
    <location>
        <begin position="211"/>
        <end position="398"/>
    </location>
</feature>
<dbReference type="Gene3D" id="3.40.630.10">
    <property type="entry name" value="Zn peptidases"/>
    <property type="match status" value="1"/>
</dbReference>
<proteinExistence type="predicted"/>
<dbReference type="OrthoDB" id="9789219at2"/>
<dbReference type="InterPro" id="IPR007484">
    <property type="entry name" value="Peptidase_M28"/>
</dbReference>
<dbReference type="GO" id="GO:0006508">
    <property type="term" value="P:proteolysis"/>
    <property type="evidence" value="ECO:0007669"/>
    <property type="project" value="InterPro"/>
</dbReference>
<dbReference type="GO" id="GO:0004177">
    <property type="term" value="F:aminopeptidase activity"/>
    <property type="evidence" value="ECO:0007669"/>
    <property type="project" value="UniProtKB-KW"/>
</dbReference>
<evidence type="ECO:0000259" key="1">
    <source>
        <dbReference type="Pfam" id="PF04389"/>
    </source>
</evidence>
<protein>
    <submittedName>
        <fullName evidence="2">Aminopeptidase YwaD</fullName>
    </submittedName>
</protein>
<dbReference type="RefSeq" id="WP_076543451.1">
    <property type="nucleotide sequence ID" value="NZ_FTNC01000001.1"/>
</dbReference>
<dbReference type="Gene3D" id="3.50.30.30">
    <property type="match status" value="1"/>
</dbReference>
<organism evidence="2 3">
    <name type="scientific">Halanaerobium kushneri</name>
    <dbReference type="NCBI Taxonomy" id="56779"/>
    <lineage>
        <taxon>Bacteria</taxon>
        <taxon>Bacillati</taxon>
        <taxon>Bacillota</taxon>
        <taxon>Clostridia</taxon>
        <taxon>Halanaerobiales</taxon>
        <taxon>Halanaerobiaceae</taxon>
        <taxon>Halanaerobium</taxon>
    </lineage>
</organism>
<dbReference type="Proteomes" id="UP000185669">
    <property type="component" value="Unassembled WGS sequence"/>
</dbReference>
<dbReference type="EMBL" id="FTNC01000001">
    <property type="protein sequence ID" value="SIQ05755.1"/>
    <property type="molecule type" value="Genomic_DNA"/>
</dbReference>
<keyword evidence="2" id="KW-0378">Hydrolase</keyword>
<name>A0A1N6PN21_9FIRM</name>
<dbReference type="SUPFAM" id="SSF53187">
    <property type="entry name" value="Zn-dependent exopeptidases"/>
    <property type="match status" value="1"/>
</dbReference>